<protein>
    <submittedName>
        <fullName evidence="2">Uncharacterized protein</fullName>
    </submittedName>
</protein>
<reference evidence="2" key="1">
    <citation type="submission" date="2018-05" db="EMBL/GenBank/DDBJ databases">
        <title>Draft genome of Mucuna pruriens seed.</title>
        <authorList>
            <person name="Nnadi N.E."/>
            <person name="Vos R."/>
            <person name="Hasami M.H."/>
            <person name="Devisetty U.K."/>
            <person name="Aguiy J.C."/>
        </authorList>
    </citation>
    <scope>NUCLEOTIDE SEQUENCE [LARGE SCALE GENOMIC DNA]</scope>
    <source>
        <strain evidence="2">JCA_2017</strain>
    </source>
</reference>
<evidence type="ECO:0000313" key="2">
    <source>
        <dbReference type="EMBL" id="RDX96612.1"/>
    </source>
</evidence>
<dbReference type="OrthoDB" id="778454at2759"/>
<comment type="caution">
    <text evidence="2">The sequence shown here is derived from an EMBL/GenBank/DDBJ whole genome shotgun (WGS) entry which is preliminary data.</text>
</comment>
<dbReference type="EMBL" id="QJKJ01003849">
    <property type="protein sequence ID" value="RDX96612.1"/>
    <property type="molecule type" value="Genomic_DNA"/>
</dbReference>
<dbReference type="Proteomes" id="UP000257109">
    <property type="component" value="Unassembled WGS sequence"/>
</dbReference>
<sequence>MRDQSMSSPNQEPTPKYNNRPKASHYLFPPEQSWKVEINIPLPDAIKQVLKYAKFLKELCVQ</sequence>
<keyword evidence="3" id="KW-1185">Reference proteome</keyword>
<proteinExistence type="predicted"/>
<evidence type="ECO:0000256" key="1">
    <source>
        <dbReference type="SAM" id="MobiDB-lite"/>
    </source>
</evidence>
<gene>
    <name evidence="2" type="ORF">CR513_20709</name>
</gene>
<feature type="region of interest" description="Disordered" evidence="1">
    <location>
        <begin position="1"/>
        <end position="24"/>
    </location>
</feature>
<dbReference type="AlphaFoldDB" id="A0A371H1B2"/>
<evidence type="ECO:0000313" key="3">
    <source>
        <dbReference type="Proteomes" id="UP000257109"/>
    </source>
</evidence>
<accession>A0A371H1B2</accession>
<name>A0A371H1B2_MUCPR</name>
<feature type="non-terminal residue" evidence="2">
    <location>
        <position position="1"/>
    </location>
</feature>
<organism evidence="2 3">
    <name type="scientific">Mucuna pruriens</name>
    <name type="common">Velvet bean</name>
    <name type="synonym">Dolichos pruriens</name>
    <dbReference type="NCBI Taxonomy" id="157652"/>
    <lineage>
        <taxon>Eukaryota</taxon>
        <taxon>Viridiplantae</taxon>
        <taxon>Streptophyta</taxon>
        <taxon>Embryophyta</taxon>
        <taxon>Tracheophyta</taxon>
        <taxon>Spermatophyta</taxon>
        <taxon>Magnoliopsida</taxon>
        <taxon>eudicotyledons</taxon>
        <taxon>Gunneridae</taxon>
        <taxon>Pentapetalae</taxon>
        <taxon>rosids</taxon>
        <taxon>fabids</taxon>
        <taxon>Fabales</taxon>
        <taxon>Fabaceae</taxon>
        <taxon>Papilionoideae</taxon>
        <taxon>50 kb inversion clade</taxon>
        <taxon>NPAAA clade</taxon>
        <taxon>indigoferoid/millettioid clade</taxon>
        <taxon>Phaseoleae</taxon>
        <taxon>Mucuna</taxon>
    </lineage>
</organism>
<feature type="compositionally biased region" description="Polar residues" evidence="1">
    <location>
        <begin position="1"/>
        <end position="17"/>
    </location>
</feature>